<dbReference type="Gene3D" id="1.10.10.10">
    <property type="entry name" value="Winged helix-like DNA-binding domain superfamily/Winged helix DNA-binding domain"/>
    <property type="match status" value="1"/>
</dbReference>
<name>A0A0F0ZT28_9ENTR</name>
<dbReference type="PROSITE" id="PS51206">
    <property type="entry name" value="SF3_HELICASE_1"/>
    <property type="match status" value="1"/>
</dbReference>
<dbReference type="PATRIC" id="fig|1619248.3.peg.546"/>
<protein>
    <recommendedName>
        <fullName evidence="4">SF3 helicase domain-containing protein</fullName>
    </recommendedName>
</protein>
<dbReference type="GO" id="GO:0005524">
    <property type="term" value="F:ATP binding"/>
    <property type="evidence" value="ECO:0007669"/>
    <property type="project" value="UniProtKB-KW"/>
</dbReference>
<evidence type="ECO:0000256" key="1">
    <source>
        <dbReference type="ARBA" id="ARBA00022741"/>
    </source>
</evidence>
<evidence type="ECO:0000313" key="6">
    <source>
        <dbReference type="Proteomes" id="UP000033352"/>
    </source>
</evidence>
<dbReference type="SMART" id="SM00885">
    <property type="entry name" value="D5_N"/>
    <property type="match status" value="1"/>
</dbReference>
<keyword evidence="2" id="KW-0378">Hydrolase</keyword>
<evidence type="ECO:0000313" key="5">
    <source>
        <dbReference type="EMBL" id="KJN12692.1"/>
    </source>
</evidence>
<keyword evidence="3" id="KW-0067">ATP-binding</keyword>
<dbReference type="Pfam" id="PF08706">
    <property type="entry name" value="D5_N"/>
    <property type="match status" value="1"/>
</dbReference>
<dbReference type="Gene3D" id="3.40.50.300">
    <property type="entry name" value="P-loop containing nucleotide triphosphate hydrolases"/>
    <property type="match status" value="1"/>
</dbReference>
<evidence type="ECO:0000259" key="4">
    <source>
        <dbReference type="PROSITE" id="PS51206"/>
    </source>
</evidence>
<dbReference type="EMBL" id="JZYX01000122">
    <property type="protein sequence ID" value="KJN12692.1"/>
    <property type="molecule type" value="Genomic_DNA"/>
</dbReference>
<dbReference type="RefSeq" id="WP_045286981.1">
    <property type="nucleotide sequence ID" value="NZ_JZYX01000122.1"/>
</dbReference>
<organism evidence="5 6">
    <name type="scientific">Enterobacter sichuanensis</name>
    <dbReference type="NCBI Taxonomy" id="2071710"/>
    <lineage>
        <taxon>Bacteria</taxon>
        <taxon>Pseudomonadati</taxon>
        <taxon>Pseudomonadota</taxon>
        <taxon>Gammaproteobacteria</taxon>
        <taxon>Enterobacterales</taxon>
        <taxon>Enterobacteriaceae</taxon>
        <taxon>Enterobacter</taxon>
        <taxon>Enterobacter cloacae complex</taxon>
    </lineage>
</organism>
<dbReference type="Pfam" id="PF19263">
    <property type="entry name" value="DUF5906"/>
    <property type="match status" value="1"/>
</dbReference>
<dbReference type="AlphaFoldDB" id="A0A0F0ZT28"/>
<dbReference type="SUPFAM" id="SSF52540">
    <property type="entry name" value="P-loop containing nucleoside triphosphate hydrolases"/>
    <property type="match status" value="1"/>
</dbReference>
<dbReference type="InterPro" id="IPR036388">
    <property type="entry name" value="WH-like_DNA-bd_sf"/>
</dbReference>
<dbReference type="InterPro" id="IPR045455">
    <property type="entry name" value="NrS-1_pol-like_helicase"/>
</dbReference>
<evidence type="ECO:0000256" key="2">
    <source>
        <dbReference type="ARBA" id="ARBA00022801"/>
    </source>
</evidence>
<dbReference type="PANTHER" id="PTHR35372:SF2">
    <property type="entry name" value="SF3 HELICASE DOMAIN-CONTAINING PROTEIN"/>
    <property type="match status" value="1"/>
</dbReference>
<accession>A0A0F0ZT28</accession>
<keyword evidence="1" id="KW-0547">Nucleotide-binding</keyword>
<dbReference type="InterPro" id="IPR051620">
    <property type="entry name" value="ORF904-like_C"/>
</dbReference>
<gene>
    <name evidence="5" type="ORF">SS37_25285</name>
</gene>
<sequence>MNQQENAVQAVTPISQPEIPFIKPDNRSFSLNPLLAKSKAGDRAKWLTQYFGAAYVTNDEARSIYVYDGSLWEYFSQEKIEYLAAQMLDYAGVDITETDAPAIYKVIRQRNPRMGVTPEYLIAFKNGVFDMQTATFRPATPHDWLITQNGIRWSTPHKNESLSEHAPHFYKWLSFVRYDSEEREEALLALLYMVLTCRNNWHLFPCLSGVGGSGKSVLMGILLMLAGEHNSQAISVDSLGGDFGLEHLISARLLLGGEVPAKLSRKVVNLIKAISGGDMVYINKKGKTAVSAVLRAIFVFAGNEPFDFGVIDSGLERRAVNFGFSRAVPDSMKDDQLLSKIAAELPVVIRHLLKRFPVADMAKQALIRQRDGAEAKRVKYEGSPLERFLSSLEIDQYASLSGRNGMFWNAPGHKGTGIYRYERQYVYHAYLSFCDYEGIKPSLTVAEIRSAINYRFADNLRTGKGSGNQTITNLRVRDDAEYLTCPDSPQQTVVTFPGKK</sequence>
<comment type="caution">
    <text evidence="5">The sequence shown here is derived from an EMBL/GenBank/DDBJ whole genome shotgun (WGS) entry which is preliminary data.</text>
</comment>
<dbReference type="PANTHER" id="PTHR35372">
    <property type="entry name" value="ATP BINDING PROTEIN-RELATED"/>
    <property type="match status" value="1"/>
</dbReference>
<reference evidence="5 6" key="1">
    <citation type="submission" date="2015-03" db="EMBL/GenBank/DDBJ databases">
        <authorList>
            <person name="McCorrison J."/>
            <person name="Sanka R."/>
            <person name="Adams M."/>
            <person name="Brinkac L."/>
            <person name="Nierman W."/>
            <person name="Sutton G."/>
            <person name="Nelson K."/>
            <person name="Kiedrowski L."/>
            <person name="Guerrero D."/>
            <person name="Bonomo R."/>
        </authorList>
    </citation>
    <scope>NUCLEOTIDE SEQUENCE [LARGE SCALE GENOMIC DNA]</scope>
    <source>
        <strain evidence="5 6">35699</strain>
    </source>
</reference>
<dbReference type="Proteomes" id="UP000033352">
    <property type="component" value="Unassembled WGS sequence"/>
</dbReference>
<dbReference type="InterPro" id="IPR027417">
    <property type="entry name" value="P-loop_NTPase"/>
</dbReference>
<evidence type="ECO:0000256" key="3">
    <source>
        <dbReference type="ARBA" id="ARBA00022840"/>
    </source>
</evidence>
<feature type="domain" description="SF3 helicase" evidence="4">
    <location>
        <begin position="182"/>
        <end position="337"/>
    </location>
</feature>
<dbReference type="GO" id="GO:0016787">
    <property type="term" value="F:hydrolase activity"/>
    <property type="evidence" value="ECO:0007669"/>
    <property type="project" value="UniProtKB-KW"/>
</dbReference>
<dbReference type="OrthoDB" id="784829at2"/>
<dbReference type="InterPro" id="IPR014818">
    <property type="entry name" value="Phage/plasmid_primase_P4_C"/>
</dbReference>
<proteinExistence type="predicted"/>
<dbReference type="InterPro" id="IPR014015">
    <property type="entry name" value="Helicase_SF3_DNA-vir"/>
</dbReference>